<keyword evidence="3" id="KW-1185">Reference proteome</keyword>
<dbReference type="AlphaFoldDB" id="A0A8D2DIS6"/>
<reference evidence="2" key="1">
    <citation type="submission" date="2025-08" db="UniProtKB">
        <authorList>
            <consortium name="Ensembl"/>
        </authorList>
    </citation>
    <scope>IDENTIFICATION</scope>
</reference>
<protein>
    <recommendedName>
        <fullName evidence="4">DUS-like FMN-binding domain-containing protein</fullName>
    </recommendedName>
</protein>
<accession>A0A8D2DIS6</accession>
<name>A0A8D2DIS6_SCIVU</name>
<feature type="signal peptide" evidence="1">
    <location>
        <begin position="1"/>
        <end position="31"/>
    </location>
</feature>
<dbReference type="GO" id="GO:0017150">
    <property type="term" value="F:tRNA dihydrouridine synthase activity"/>
    <property type="evidence" value="ECO:0007669"/>
    <property type="project" value="TreeGrafter"/>
</dbReference>
<organism evidence="2 3">
    <name type="scientific">Sciurus vulgaris</name>
    <name type="common">Eurasian red squirrel</name>
    <dbReference type="NCBI Taxonomy" id="55149"/>
    <lineage>
        <taxon>Eukaryota</taxon>
        <taxon>Metazoa</taxon>
        <taxon>Chordata</taxon>
        <taxon>Craniata</taxon>
        <taxon>Vertebrata</taxon>
        <taxon>Euteleostomi</taxon>
        <taxon>Mammalia</taxon>
        <taxon>Eutheria</taxon>
        <taxon>Euarchontoglires</taxon>
        <taxon>Glires</taxon>
        <taxon>Rodentia</taxon>
        <taxon>Sciuromorpha</taxon>
        <taxon>Sciuridae</taxon>
        <taxon>Sciurinae</taxon>
        <taxon>Sciurini</taxon>
        <taxon>Sciurus</taxon>
    </lineage>
</organism>
<dbReference type="Proteomes" id="UP000694564">
    <property type="component" value="Chromosome 17"/>
</dbReference>
<dbReference type="PANTHER" id="PTHR45936:SF1">
    <property type="entry name" value="TRNA-DIHYDROURIDINE(20) SYNTHASE [NAD(P)+]-LIKE"/>
    <property type="match status" value="1"/>
</dbReference>
<dbReference type="GeneTree" id="ENSGT00960000192199"/>
<dbReference type="Ensembl" id="ENSSVLT00005028846.1">
    <property type="protein sequence ID" value="ENSSVLP00005025941.1"/>
    <property type="gene ID" value="ENSSVLG00005020570.1"/>
</dbReference>
<reference evidence="2" key="2">
    <citation type="submission" date="2025-09" db="UniProtKB">
        <authorList>
            <consortium name="Ensembl"/>
        </authorList>
    </citation>
    <scope>IDENTIFICATION</scope>
</reference>
<evidence type="ECO:0000313" key="2">
    <source>
        <dbReference type="Ensembl" id="ENSSVLP00005025941.1"/>
    </source>
</evidence>
<keyword evidence="1" id="KW-0732">Signal</keyword>
<dbReference type="InterPro" id="IPR052582">
    <property type="entry name" value="tRNA-DUS-like"/>
</dbReference>
<sequence>MMVNSVSLCFHNKLILAPMVWVGTLPVQLLALDHGADIVQCEARLNLYPMCFLVQVLRTVDFMAPDDGVVLRICEREQSRVVFQMVGDPNVKCPPEASCVLGCHKLGPVLASIECLSFLAQQWLCEDLT</sequence>
<dbReference type="PANTHER" id="PTHR45936">
    <property type="entry name" value="TRNA-DIHYDROURIDINE(20) SYNTHASE [NAD(P)+]-LIKE"/>
    <property type="match status" value="1"/>
</dbReference>
<evidence type="ECO:0000256" key="1">
    <source>
        <dbReference type="SAM" id="SignalP"/>
    </source>
</evidence>
<evidence type="ECO:0000313" key="3">
    <source>
        <dbReference type="Proteomes" id="UP000694564"/>
    </source>
</evidence>
<dbReference type="GO" id="GO:0005737">
    <property type="term" value="C:cytoplasm"/>
    <property type="evidence" value="ECO:0007669"/>
    <property type="project" value="TreeGrafter"/>
</dbReference>
<evidence type="ECO:0008006" key="4">
    <source>
        <dbReference type="Google" id="ProtNLM"/>
    </source>
</evidence>
<feature type="chain" id="PRO_5034739247" description="DUS-like FMN-binding domain-containing protein" evidence="1">
    <location>
        <begin position="32"/>
        <end position="129"/>
    </location>
</feature>
<proteinExistence type="predicted"/>
<dbReference type="OrthoDB" id="10262250at2759"/>